<proteinExistence type="inferred from homology"/>
<keyword evidence="3" id="KW-0175">Coiled coil</keyword>
<gene>
    <name evidence="5" type="primary">frr_5</name>
    <name evidence="5" type="ORF">SDC9_07753</name>
</gene>
<protein>
    <submittedName>
        <fullName evidence="5">Ribosome-recycling factor</fullName>
    </submittedName>
</protein>
<organism evidence="5">
    <name type="scientific">bioreactor metagenome</name>
    <dbReference type="NCBI Taxonomy" id="1076179"/>
    <lineage>
        <taxon>unclassified sequences</taxon>
        <taxon>metagenomes</taxon>
        <taxon>ecological metagenomes</taxon>
    </lineage>
</organism>
<dbReference type="EMBL" id="VSSQ01000017">
    <property type="protein sequence ID" value="MPL62150.1"/>
    <property type="molecule type" value="Genomic_DNA"/>
</dbReference>
<feature type="domain" description="Ribosome recycling factor" evidence="4">
    <location>
        <begin position="20"/>
        <end position="182"/>
    </location>
</feature>
<comment type="similarity">
    <text evidence="1">Belongs to the RRF family.</text>
</comment>
<dbReference type="PANTHER" id="PTHR20982">
    <property type="entry name" value="RIBOSOME RECYCLING FACTOR"/>
    <property type="match status" value="1"/>
</dbReference>
<evidence type="ECO:0000256" key="2">
    <source>
        <dbReference type="ARBA" id="ARBA00022917"/>
    </source>
</evidence>
<evidence type="ECO:0000259" key="4">
    <source>
        <dbReference type="Pfam" id="PF01765"/>
    </source>
</evidence>
<keyword evidence="2" id="KW-0648">Protein biosynthesis</keyword>
<dbReference type="GO" id="GO:0006412">
    <property type="term" value="P:translation"/>
    <property type="evidence" value="ECO:0007669"/>
    <property type="project" value="UniProtKB-KW"/>
</dbReference>
<dbReference type="Pfam" id="PF01765">
    <property type="entry name" value="RRF"/>
    <property type="match status" value="1"/>
</dbReference>
<evidence type="ECO:0000256" key="1">
    <source>
        <dbReference type="ARBA" id="ARBA00005912"/>
    </source>
</evidence>
<dbReference type="AlphaFoldDB" id="A0A644T5N2"/>
<dbReference type="GO" id="GO:0043023">
    <property type="term" value="F:ribosomal large subunit binding"/>
    <property type="evidence" value="ECO:0007669"/>
    <property type="project" value="TreeGrafter"/>
</dbReference>
<evidence type="ECO:0000256" key="3">
    <source>
        <dbReference type="SAM" id="Coils"/>
    </source>
</evidence>
<sequence length="184" mass="20846">MSYDFTKFKEEKENISNYLASEYRSVQTGAATPQVLDLLSVDSYGSKMAISHVASVGVESPANLLIVPYDKTLLKEIEKVINEANLGLSTSADSTGLRVFFPKPTTESRQRMVKLIKEKLEEARVKVRGIREDIKKEIEKSGKDGEFGKDEEEKYLEELQNLVTEANRELEEMYSKKEKDVLGE</sequence>
<dbReference type="Gene3D" id="3.30.1360.40">
    <property type="match status" value="1"/>
</dbReference>
<accession>A0A644T5N2</accession>
<dbReference type="GO" id="GO:0005739">
    <property type="term" value="C:mitochondrion"/>
    <property type="evidence" value="ECO:0007669"/>
    <property type="project" value="TreeGrafter"/>
</dbReference>
<dbReference type="Gene3D" id="1.10.132.20">
    <property type="entry name" value="Ribosome-recycling factor"/>
    <property type="match status" value="1"/>
</dbReference>
<dbReference type="InterPro" id="IPR002661">
    <property type="entry name" value="Ribosome_recyc_fac"/>
</dbReference>
<dbReference type="InterPro" id="IPR023584">
    <property type="entry name" value="Ribosome_recyc_fac_dom"/>
</dbReference>
<dbReference type="PANTHER" id="PTHR20982:SF3">
    <property type="entry name" value="MITOCHONDRIAL RIBOSOME RECYCLING FACTOR PSEUDO 1"/>
    <property type="match status" value="1"/>
</dbReference>
<dbReference type="InterPro" id="IPR036191">
    <property type="entry name" value="RRF_sf"/>
</dbReference>
<name>A0A644T5N2_9ZZZZ</name>
<comment type="caution">
    <text evidence="5">The sequence shown here is derived from an EMBL/GenBank/DDBJ whole genome shotgun (WGS) entry which is preliminary data.</text>
</comment>
<dbReference type="SUPFAM" id="SSF55194">
    <property type="entry name" value="Ribosome recycling factor, RRF"/>
    <property type="match status" value="1"/>
</dbReference>
<evidence type="ECO:0000313" key="5">
    <source>
        <dbReference type="EMBL" id="MPL62150.1"/>
    </source>
</evidence>
<feature type="coiled-coil region" evidence="3">
    <location>
        <begin position="113"/>
        <end position="176"/>
    </location>
</feature>
<reference evidence="5" key="1">
    <citation type="submission" date="2019-08" db="EMBL/GenBank/DDBJ databases">
        <authorList>
            <person name="Kucharzyk K."/>
            <person name="Murdoch R.W."/>
            <person name="Higgins S."/>
            <person name="Loffler F."/>
        </authorList>
    </citation>
    <scope>NUCLEOTIDE SEQUENCE</scope>
</reference>
<dbReference type="FunFam" id="3.30.1360.40:FF:000001">
    <property type="entry name" value="Ribosome-recycling factor"/>
    <property type="match status" value="1"/>
</dbReference>